<accession>G0US88</accession>
<name>G0US88_TRYCI</name>
<proteinExistence type="predicted"/>
<protein>
    <submittedName>
        <fullName evidence="1">Uncharacterized protein</fullName>
    </submittedName>
</protein>
<gene>
    <name evidence="1" type="ORF">TCIL3000_8_4730</name>
</gene>
<organism evidence="1">
    <name type="scientific">Trypanosoma congolense (strain IL3000)</name>
    <dbReference type="NCBI Taxonomy" id="1068625"/>
    <lineage>
        <taxon>Eukaryota</taxon>
        <taxon>Discoba</taxon>
        <taxon>Euglenozoa</taxon>
        <taxon>Kinetoplastea</taxon>
        <taxon>Metakinetoplastina</taxon>
        <taxon>Trypanosomatida</taxon>
        <taxon>Trypanosomatidae</taxon>
        <taxon>Trypanosoma</taxon>
        <taxon>Nannomonas</taxon>
    </lineage>
</organism>
<reference evidence="1" key="1">
    <citation type="journal article" date="2012" name="Proc. Natl. Acad. Sci. U.S.A.">
        <title>Antigenic diversity is generated by distinct evolutionary mechanisms in African trypanosome species.</title>
        <authorList>
            <person name="Jackson A.P."/>
            <person name="Berry A."/>
            <person name="Aslett M."/>
            <person name="Allison H.C."/>
            <person name="Burton P."/>
            <person name="Vavrova-Anderson J."/>
            <person name="Brown R."/>
            <person name="Browne H."/>
            <person name="Corton N."/>
            <person name="Hauser H."/>
            <person name="Gamble J."/>
            <person name="Gilderthorp R."/>
            <person name="Marcello L."/>
            <person name="McQuillan J."/>
            <person name="Otto T.D."/>
            <person name="Quail M.A."/>
            <person name="Sanders M.J."/>
            <person name="van Tonder A."/>
            <person name="Ginger M.L."/>
            <person name="Field M.C."/>
            <person name="Barry J.D."/>
            <person name="Hertz-Fowler C."/>
            <person name="Berriman M."/>
        </authorList>
    </citation>
    <scope>NUCLEOTIDE SEQUENCE</scope>
    <source>
        <strain evidence="1">IL3000</strain>
    </source>
</reference>
<evidence type="ECO:0000313" key="1">
    <source>
        <dbReference type="EMBL" id="CCC92251.1"/>
    </source>
</evidence>
<dbReference type="EMBL" id="HE575321">
    <property type="protein sequence ID" value="CCC92251.1"/>
    <property type="molecule type" value="Genomic_DNA"/>
</dbReference>
<dbReference type="AlphaFoldDB" id="G0US88"/>
<sequence>MQDTRKTQTSKQRKRGVLFNNDVLGLTLSESSPVLCASTCTCWPHTPHNRAHYCRVWSPPDSHVSRLHEQACMIAYLFIQGVHLSTFHSTSTECPSPLGA</sequence>